<dbReference type="AlphaFoldDB" id="A0A9K3P3D3"/>
<accession>A0A9K3P3D3</accession>
<keyword evidence="2" id="KW-1185">Reference proteome</keyword>
<gene>
    <name evidence="1" type="ORF">HanXRQr2_Chr01g0007091</name>
</gene>
<organism evidence="1 2">
    <name type="scientific">Helianthus annuus</name>
    <name type="common">Common sunflower</name>
    <dbReference type="NCBI Taxonomy" id="4232"/>
    <lineage>
        <taxon>Eukaryota</taxon>
        <taxon>Viridiplantae</taxon>
        <taxon>Streptophyta</taxon>
        <taxon>Embryophyta</taxon>
        <taxon>Tracheophyta</taxon>
        <taxon>Spermatophyta</taxon>
        <taxon>Magnoliopsida</taxon>
        <taxon>eudicotyledons</taxon>
        <taxon>Gunneridae</taxon>
        <taxon>Pentapetalae</taxon>
        <taxon>asterids</taxon>
        <taxon>campanulids</taxon>
        <taxon>Asterales</taxon>
        <taxon>Asteraceae</taxon>
        <taxon>Asteroideae</taxon>
        <taxon>Heliantheae alliance</taxon>
        <taxon>Heliantheae</taxon>
        <taxon>Helianthus</taxon>
    </lineage>
</organism>
<dbReference type="EMBL" id="MNCJ02000316">
    <property type="protein sequence ID" value="KAF5820868.1"/>
    <property type="molecule type" value="Genomic_DNA"/>
</dbReference>
<comment type="caution">
    <text evidence="1">The sequence shown here is derived from an EMBL/GenBank/DDBJ whole genome shotgun (WGS) entry which is preliminary data.</text>
</comment>
<proteinExistence type="predicted"/>
<reference evidence="1" key="2">
    <citation type="submission" date="2020-06" db="EMBL/GenBank/DDBJ databases">
        <title>Helianthus annuus Genome sequencing and assembly Release 2.</title>
        <authorList>
            <person name="Gouzy J."/>
            <person name="Langlade N."/>
            <person name="Munos S."/>
        </authorList>
    </citation>
    <scope>NUCLEOTIDE SEQUENCE</scope>
    <source>
        <tissue evidence="1">Leaves</tissue>
    </source>
</reference>
<sequence length="49" mass="5660">MLGESLEIILELSSLLNLYLKVHKSFANLLLRANWIPELLAYIRTQTCN</sequence>
<protein>
    <submittedName>
        <fullName evidence="1">Uncharacterized protein</fullName>
    </submittedName>
</protein>
<name>A0A9K3P3D3_HELAN</name>
<reference evidence="1" key="1">
    <citation type="journal article" date="2017" name="Nature">
        <title>The sunflower genome provides insights into oil metabolism, flowering and Asterid evolution.</title>
        <authorList>
            <person name="Badouin H."/>
            <person name="Gouzy J."/>
            <person name="Grassa C.J."/>
            <person name="Murat F."/>
            <person name="Staton S.E."/>
            <person name="Cottret L."/>
            <person name="Lelandais-Briere C."/>
            <person name="Owens G.L."/>
            <person name="Carrere S."/>
            <person name="Mayjonade B."/>
            <person name="Legrand L."/>
            <person name="Gill N."/>
            <person name="Kane N.C."/>
            <person name="Bowers J.E."/>
            <person name="Hubner S."/>
            <person name="Bellec A."/>
            <person name="Berard A."/>
            <person name="Berges H."/>
            <person name="Blanchet N."/>
            <person name="Boniface M.C."/>
            <person name="Brunel D."/>
            <person name="Catrice O."/>
            <person name="Chaidir N."/>
            <person name="Claudel C."/>
            <person name="Donnadieu C."/>
            <person name="Faraut T."/>
            <person name="Fievet G."/>
            <person name="Helmstetter N."/>
            <person name="King M."/>
            <person name="Knapp S.J."/>
            <person name="Lai Z."/>
            <person name="Le Paslier M.C."/>
            <person name="Lippi Y."/>
            <person name="Lorenzon L."/>
            <person name="Mandel J.R."/>
            <person name="Marage G."/>
            <person name="Marchand G."/>
            <person name="Marquand E."/>
            <person name="Bret-Mestries E."/>
            <person name="Morien E."/>
            <person name="Nambeesan S."/>
            <person name="Nguyen T."/>
            <person name="Pegot-Espagnet P."/>
            <person name="Pouilly N."/>
            <person name="Raftis F."/>
            <person name="Sallet E."/>
            <person name="Schiex T."/>
            <person name="Thomas J."/>
            <person name="Vandecasteele C."/>
            <person name="Vares D."/>
            <person name="Vear F."/>
            <person name="Vautrin S."/>
            <person name="Crespi M."/>
            <person name="Mangin B."/>
            <person name="Burke J.M."/>
            <person name="Salse J."/>
            <person name="Munos S."/>
            <person name="Vincourt P."/>
            <person name="Rieseberg L.H."/>
            <person name="Langlade N.B."/>
        </authorList>
    </citation>
    <scope>NUCLEOTIDE SEQUENCE</scope>
    <source>
        <tissue evidence="1">Leaves</tissue>
    </source>
</reference>
<evidence type="ECO:0000313" key="1">
    <source>
        <dbReference type="EMBL" id="KAF5820868.1"/>
    </source>
</evidence>
<evidence type="ECO:0000313" key="2">
    <source>
        <dbReference type="Proteomes" id="UP000215914"/>
    </source>
</evidence>
<dbReference type="Proteomes" id="UP000215914">
    <property type="component" value="Unassembled WGS sequence"/>
</dbReference>
<dbReference type="Gramene" id="mRNA:HanXRQr2_Chr01g0007091">
    <property type="protein sequence ID" value="mRNA:HanXRQr2_Chr01g0007091"/>
    <property type="gene ID" value="HanXRQr2_Chr01g0007091"/>
</dbReference>